<dbReference type="SMART" id="SM00382">
    <property type="entry name" value="AAA"/>
    <property type="match status" value="1"/>
</dbReference>
<sequence>MSLLRITDLAKRYPVKGGVLRRTIGQVHAVDGVSFSLEAGETLGIVGESGCGKSTLGKTLLQLTSVSGGQIEFKGEDITARSRQQLLPFRRQAQMVFQDAYEALNARHNVARILAEPFEIHGISGPHDERVLALLSRVGLGRDAMGRYPHEFSGGQRQRIGIARAIALEPELLVCDEPVSALDVSVQSQIMNLLMDLQRERRLGILFIAHDLAVVKHLSHRIAVMYLGRIVEIGPAQTLFKSPKHPYTRALIDAIPVVDPAQQRPLKPLEGDVPSPINRPPGCAFASRCPYVIDDCRAARPVLEGLHHQVACIRADQLNLS</sequence>
<dbReference type="AlphaFoldDB" id="A0A5Q2QD85"/>
<dbReference type="Pfam" id="PF00005">
    <property type="entry name" value="ABC_tran"/>
    <property type="match status" value="1"/>
</dbReference>
<keyword evidence="3" id="KW-0547">Nucleotide-binding</keyword>
<dbReference type="FunFam" id="3.40.50.300:FF:000016">
    <property type="entry name" value="Oligopeptide ABC transporter ATP-binding component"/>
    <property type="match status" value="1"/>
</dbReference>
<dbReference type="Proteomes" id="UP000388235">
    <property type="component" value="Chromosome"/>
</dbReference>
<dbReference type="InterPro" id="IPR003593">
    <property type="entry name" value="AAA+_ATPase"/>
</dbReference>
<dbReference type="KEGG" id="llp:GH975_06770"/>
<dbReference type="GO" id="GO:0016887">
    <property type="term" value="F:ATP hydrolysis activity"/>
    <property type="evidence" value="ECO:0007669"/>
    <property type="project" value="InterPro"/>
</dbReference>
<dbReference type="OrthoDB" id="9784450at2"/>
<dbReference type="SUPFAM" id="SSF52540">
    <property type="entry name" value="P-loop containing nucleoside triphosphate hydrolases"/>
    <property type="match status" value="1"/>
</dbReference>
<evidence type="ECO:0000259" key="5">
    <source>
        <dbReference type="PROSITE" id="PS50893"/>
    </source>
</evidence>
<dbReference type="InterPro" id="IPR013563">
    <property type="entry name" value="Oligopep_ABC_C"/>
</dbReference>
<evidence type="ECO:0000256" key="1">
    <source>
        <dbReference type="ARBA" id="ARBA00005417"/>
    </source>
</evidence>
<feature type="domain" description="ABC transporter" evidence="5">
    <location>
        <begin position="4"/>
        <end position="252"/>
    </location>
</feature>
<organism evidence="6 7">
    <name type="scientific">Litorivicinus lipolyticus</name>
    <dbReference type="NCBI Taxonomy" id="418701"/>
    <lineage>
        <taxon>Bacteria</taxon>
        <taxon>Pseudomonadati</taxon>
        <taxon>Pseudomonadota</taxon>
        <taxon>Gammaproteobacteria</taxon>
        <taxon>Oceanospirillales</taxon>
        <taxon>Litorivicinaceae</taxon>
        <taxon>Litorivicinus</taxon>
    </lineage>
</organism>
<dbReference type="InterPro" id="IPR017871">
    <property type="entry name" value="ABC_transporter-like_CS"/>
</dbReference>
<dbReference type="GO" id="GO:0015833">
    <property type="term" value="P:peptide transport"/>
    <property type="evidence" value="ECO:0007669"/>
    <property type="project" value="InterPro"/>
</dbReference>
<gene>
    <name evidence="6" type="ORF">GH975_06770</name>
</gene>
<dbReference type="PROSITE" id="PS50893">
    <property type="entry name" value="ABC_TRANSPORTER_2"/>
    <property type="match status" value="1"/>
</dbReference>
<dbReference type="Gene3D" id="3.40.50.300">
    <property type="entry name" value="P-loop containing nucleotide triphosphate hydrolases"/>
    <property type="match status" value="1"/>
</dbReference>
<dbReference type="PROSITE" id="PS00211">
    <property type="entry name" value="ABC_TRANSPORTER_1"/>
    <property type="match status" value="1"/>
</dbReference>
<evidence type="ECO:0000256" key="2">
    <source>
        <dbReference type="ARBA" id="ARBA00022448"/>
    </source>
</evidence>
<dbReference type="RefSeq" id="WP_153713796.1">
    <property type="nucleotide sequence ID" value="NZ_CP045871.1"/>
</dbReference>
<comment type="similarity">
    <text evidence="1">Belongs to the ABC transporter superfamily.</text>
</comment>
<dbReference type="InterPro" id="IPR050319">
    <property type="entry name" value="ABC_transp_ATP-bind"/>
</dbReference>
<dbReference type="CDD" id="cd03257">
    <property type="entry name" value="ABC_NikE_OppD_transporters"/>
    <property type="match status" value="1"/>
</dbReference>
<proteinExistence type="inferred from homology"/>
<keyword evidence="7" id="KW-1185">Reference proteome</keyword>
<dbReference type="NCBIfam" id="TIGR01727">
    <property type="entry name" value="oligo_HPY"/>
    <property type="match status" value="1"/>
</dbReference>
<dbReference type="GO" id="GO:0005524">
    <property type="term" value="F:ATP binding"/>
    <property type="evidence" value="ECO:0007669"/>
    <property type="project" value="UniProtKB-KW"/>
</dbReference>
<dbReference type="InterPro" id="IPR003439">
    <property type="entry name" value="ABC_transporter-like_ATP-bd"/>
</dbReference>
<evidence type="ECO:0000313" key="7">
    <source>
        <dbReference type="Proteomes" id="UP000388235"/>
    </source>
</evidence>
<evidence type="ECO:0000256" key="4">
    <source>
        <dbReference type="ARBA" id="ARBA00022840"/>
    </source>
</evidence>
<accession>A0A5Q2QD85</accession>
<evidence type="ECO:0000313" key="6">
    <source>
        <dbReference type="EMBL" id="QGG80292.1"/>
    </source>
</evidence>
<name>A0A5Q2QD85_9GAMM</name>
<keyword evidence="4 6" id="KW-0067">ATP-binding</keyword>
<evidence type="ECO:0000256" key="3">
    <source>
        <dbReference type="ARBA" id="ARBA00022741"/>
    </source>
</evidence>
<dbReference type="GO" id="GO:0055085">
    <property type="term" value="P:transmembrane transport"/>
    <property type="evidence" value="ECO:0007669"/>
    <property type="project" value="UniProtKB-ARBA"/>
</dbReference>
<dbReference type="InterPro" id="IPR027417">
    <property type="entry name" value="P-loop_NTPase"/>
</dbReference>
<keyword evidence="2" id="KW-0813">Transport</keyword>
<protein>
    <submittedName>
        <fullName evidence="6">ATP-binding cassette domain-containing protein</fullName>
    </submittedName>
</protein>
<dbReference type="EMBL" id="CP045871">
    <property type="protein sequence ID" value="QGG80292.1"/>
    <property type="molecule type" value="Genomic_DNA"/>
</dbReference>
<dbReference type="PANTHER" id="PTHR43776:SF7">
    <property type="entry name" value="D,D-DIPEPTIDE TRANSPORT ATP-BINDING PROTEIN DDPF-RELATED"/>
    <property type="match status" value="1"/>
</dbReference>
<dbReference type="PANTHER" id="PTHR43776">
    <property type="entry name" value="TRANSPORT ATP-BINDING PROTEIN"/>
    <property type="match status" value="1"/>
</dbReference>
<reference evidence="6 7" key="1">
    <citation type="submission" date="2019-11" db="EMBL/GenBank/DDBJ databases">
        <authorList>
            <person name="Khan S.A."/>
            <person name="Jeon C.O."/>
            <person name="Chun B.H."/>
        </authorList>
    </citation>
    <scope>NUCLEOTIDE SEQUENCE [LARGE SCALE GENOMIC DNA]</scope>
    <source>
        <strain evidence="6 7">IMCC 1097</strain>
    </source>
</reference>
<dbReference type="Pfam" id="PF08352">
    <property type="entry name" value="oligo_HPY"/>
    <property type="match status" value="1"/>
</dbReference>